<reference evidence="1" key="1">
    <citation type="submission" date="2014-09" db="EMBL/GenBank/DDBJ databases">
        <authorList>
            <person name="Magalhaes I.L.F."/>
            <person name="Oliveira U."/>
            <person name="Santos F.R."/>
            <person name="Vidigal T.H.D.A."/>
            <person name="Brescovit A.D."/>
            <person name="Santos A.J."/>
        </authorList>
    </citation>
    <scope>NUCLEOTIDE SEQUENCE</scope>
    <source>
        <tissue evidence="1">Shoot tissue taken approximately 20 cm above the soil surface</tissue>
    </source>
</reference>
<evidence type="ECO:0000313" key="1">
    <source>
        <dbReference type="EMBL" id="JAD28280.1"/>
    </source>
</evidence>
<accession>A0A0A8YUV8</accession>
<name>A0A0A8YUV8_ARUDO</name>
<dbReference type="AlphaFoldDB" id="A0A0A8YUV8"/>
<reference evidence="1" key="2">
    <citation type="journal article" date="2015" name="Data Brief">
        <title>Shoot transcriptome of the giant reed, Arundo donax.</title>
        <authorList>
            <person name="Barrero R.A."/>
            <person name="Guerrero F.D."/>
            <person name="Moolhuijzen P."/>
            <person name="Goolsby J.A."/>
            <person name="Tidwell J."/>
            <person name="Bellgard S.E."/>
            <person name="Bellgard M.I."/>
        </authorList>
    </citation>
    <scope>NUCLEOTIDE SEQUENCE</scope>
    <source>
        <tissue evidence="1">Shoot tissue taken approximately 20 cm above the soil surface</tissue>
    </source>
</reference>
<dbReference type="EMBL" id="GBRH01269615">
    <property type="protein sequence ID" value="JAD28280.1"/>
    <property type="molecule type" value="Transcribed_RNA"/>
</dbReference>
<proteinExistence type="predicted"/>
<organism evidence="1">
    <name type="scientific">Arundo donax</name>
    <name type="common">Giant reed</name>
    <name type="synonym">Donax arundinaceus</name>
    <dbReference type="NCBI Taxonomy" id="35708"/>
    <lineage>
        <taxon>Eukaryota</taxon>
        <taxon>Viridiplantae</taxon>
        <taxon>Streptophyta</taxon>
        <taxon>Embryophyta</taxon>
        <taxon>Tracheophyta</taxon>
        <taxon>Spermatophyta</taxon>
        <taxon>Magnoliopsida</taxon>
        <taxon>Liliopsida</taxon>
        <taxon>Poales</taxon>
        <taxon>Poaceae</taxon>
        <taxon>PACMAD clade</taxon>
        <taxon>Arundinoideae</taxon>
        <taxon>Arundineae</taxon>
        <taxon>Arundo</taxon>
    </lineage>
</organism>
<sequence length="127" mass="13740">MQDSAGRRAIELSTSPSACEPTLASCCPWPAARGALSTSDAPPSAQTRSPPACSPLGCAWPCPPHAPHARQALLQRTVTHRPPCSARRWTGEVDARTWSPSAPTWNPSRRCRYCRRSAPMRIQPAPT</sequence>
<protein>
    <submittedName>
        <fullName evidence="1">Uncharacterized protein</fullName>
    </submittedName>
</protein>